<dbReference type="GO" id="GO:0016597">
    <property type="term" value="F:amino acid binding"/>
    <property type="evidence" value="ECO:0007669"/>
    <property type="project" value="TreeGrafter"/>
</dbReference>
<evidence type="ECO:0000256" key="3">
    <source>
        <dbReference type="PIRSR" id="PIRSR633199-1"/>
    </source>
</evidence>
<dbReference type="PANTHER" id="PTHR12737:SF9">
    <property type="entry name" value="DIMETHYLARGININASE"/>
    <property type="match status" value="1"/>
</dbReference>
<dbReference type="Gene3D" id="3.75.10.10">
    <property type="entry name" value="L-arginine/glycine Amidinotransferase, Chain A"/>
    <property type="match status" value="1"/>
</dbReference>
<dbReference type="STRING" id="1563681.BFP71_15890"/>
<dbReference type="GO" id="GO:0016403">
    <property type="term" value="F:dimethylargininase activity"/>
    <property type="evidence" value="ECO:0007669"/>
    <property type="project" value="TreeGrafter"/>
</dbReference>
<dbReference type="AlphaFoldDB" id="A0A1E5T0N1"/>
<keyword evidence="2" id="KW-0378">Hydrolase</keyword>
<dbReference type="InterPro" id="IPR033199">
    <property type="entry name" value="DDAH-like"/>
</dbReference>
<name>A0A1E5T0N1_9BACT</name>
<keyword evidence="5" id="KW-1185">Reference proteome</keyword>
<comment type="caution">
    <text evidence="4">The sequence shown here is derived from an EMBL/GenBank/DDBJ whole genome shotgun (WGS) entry which is preliminary data.</text>
</comment>
<organism evidence="4 5">
    <name type="scientific">Roseivirga misakiensis</name>
    <dbReference type="NCBI Taxonomy" id="1563681"/>
    <lineage>
        <taxon>Bacteria</taxon>
        <taxon>Pseudomonadati</taxon>
        <taxon>Bacteroidota</taxon>
        <taxon>Cytophagia</taxon>
        <taxon>Cytophagales</taxon>
        <taxon>Roseivirgaceae</taxon>
        <taxon>Roseivirga</taxon>
    </lineage>
</organism>
<dbReference type="GO" id="GO:0045429">
    <property type="term" value="P:positive regulation of nitric oxide biosynthetic process"/>
    <property type="evidence" value="ECO:0007669"/>
    <property type="project" value="TreeGrafter"/>
</dbReference>
<reference evidence="4 5" key="1">
    <citation type="submission" date="2016-08" db="EMBL/GenBank/DDBJ databases">
        <title>Draft genome of Fabibacter sp. strain SK-8.</title>
        <authorList>
            <person name="Wong S.-K."/>
            <person name="Hamasaki K."/>
            <person name="Yoshizawa S."/>
        </authorList>
    </citation>
    <scope>NUCLEOTIDE SEQUENCE [LARGE SCALE GENOMIC DNA]</scope>
    <source>
        <strain evidence="4 5">SK-8</strain>
    </source>
</reference>
<dbReference type="PANTHER" id="PTHR12737">
    <property type="entry name" value="DIMETHYLARGININE DIMETHYLAMINOHYDROLASE"/>
    <property type="match status" value="1"/>
</dbReference>
<sequence>MLKLNIRNETHPLRAVILGIADDMGPALDINPVSKFHMDNGSYPTEAIIKEELLTVQQALESEGIKVYRPENIPNTEQIFVRDIGFVIDETFVVANMKEPVRQKEIKGIETLLDEINPESILRLPKDATIEGGDVVLYNDHIFVGISKRTNNAGFEFIRQAFPHKKVHALPLVVNDDPATNILHLDCAFQPVGTSSAILYEEGFLTTPEIIHELFQPNELIHVNREEKQRMFPNIFSIAPDLVLVEEQFTELIEALQKRGIRSIKTRYSETSKLSGLLRCSTLPLFRHHTTG</sequence>
<gene>
    <name evidence="4" type="ORF">BFP71_15890</name>
</gene>
<evidence type="ECO:0000313" key="4">
    <source>
        <dbReference type="EMBL" id="OEK04916.1"/>
    </source>
</evidence>
<dbReference type="GO" id="GO:0006525">
    <property type="term" value="P:arginine metabolic process"/>
    <property type="evidence" value="ECO:0007669"/>
    <property type="project" value="TreeGrafter"/>
</dbReference>
<dbReference type="SUPFAM" id="SSF55909">
    <property type="entry name" value="Pentein"/>
    <property type="match status" value="1"/>
</dbReference>
<feature type="active site" description="Proton donor" evidence="3">
    <location>
        <position position="184"/>
    </location>
</feature>
<dbReference type="Proteomes" id="UP000095552">
    <property type="component" value="Unassembled WGS sequence"/>
</dbReference>
<evidence type="ECO:0000256" key="1">
    <source>
        <dbReference type="ARBA" id="ARBA00008532"/>
    </source>
</evidence>
<feature type="active site" description="Nucleophile" evidence="3">
    <location>
        <position position="280"/>
    </location>
</feature>
<dbReference type="GO" id="GO:0000052">
    <property type="term" value="P:citrulline metabolic process"/>
    <property type="evidence" value="ECO:0007669"/>
    <property type="project" value="TreeGrafter"/>
</dbReference>
<accession>A0A1E5T0N1</accession>
<protein>
    <recommendedName>
        <fullName evidence="6">Amidinotransferase</fullName>
    </recommendedName>
</protein>
<dbReference type="Pfam" id="PF19420">
    <property type="entry name" value="DDAH_eukar"/>
    <property type="match status" value="1"/>
</dbReference>
<evidence type="ECO:0000313" key="5">
    <source>
        <dbReference type="Proteomes" id="UP000095552"/>
    </source>
</evidence>
<proteinExistence type="inferred from homology"/>
<dbReference type="EMBL" id="MDGQ01000005">
    <property type="protein sequence ID" value="OEK04916.1"/>
    <property type="molecule type" value="Genomic_DNA"/>
</dbReference>
<evidence type="ECO:0000256" key="2">
    <source>
        <dbReference type="ARBA" id="ARBA00022801"/>
    </source>
</evidence>
<comment type="similarity">
    <text evidence="1">Belongs to the DDAH family.</text>
</comment>
<evidence type="ECO:0008006" key="6">
    <source>
        <dbReference type="Google" id="ProtNLM"/>
    </source>
</evidence>